<accession>A0AAV1R744</accession>
<dbReference type="InterPro" id="IPR036195">
    <property type="entry name" value="AbfB_ABD_sf"/>
</dbReference>
<dbReference type="Pfam" id="PF03366">
    <property type="entry name" value="YEATS"/>
    <property type="match status" value="1"/>
</dbReference>
<dbReference type="GO" id="GO:0005634">
    <property type="term" value="C:nucleus"/>
    <property type="evidence" value="ECO:0007669"/>
    <property type="project" value="UniProtKB-SubCell"/>
</dbReference>
<keyword evidence="1 2" id="KW-0539">Nucleus</keyword>
<dbReference type="PANTHER" id="PTHR31151:SF0">
    <property type="entry name" value="PROLINE-TRNA LIGASE (DUF1680)"/>
    <property type="match status" value="1"/>
</dbReference>
<evidence type="ECO:0000259" key="3">
    <source>
        <dbReference type="PROSITE" id="PS51037"/>
    </source>
</evidence>
<dbReference type="AlphaFoldDB" id="A0AAV1R744"/>
<comment type="caution">
    <text evidence="4">The sequence shown here is derived from an EMBL/GenBank/DDBJ whole genome shotgun (WGS) entry which is preliminary data.</text>
</comment>
<reference evidence="4 5" key="1">
    <citation type="submission" date="2024-01" db="EMBL/GenBank/DDBJ databases">
        <authorList>
            <person name="Waweru B."/>
        </authorList>
    </citation>
    <scope>NUCLEOTIDE SEQUENCE [LARGE SCALE GENOMIC DNA]</scope>
</reference>
<sequence length="891" mass="99273">MGWETSTHRKITDRLLVHIFTLPKKWIIEGVWVDALVAVFRENIKHYRNRSFLSVNRKWSSGDKLTLQLPISLRTEAIKEDRHEYASIQAILYGPYLLAGHTSGDWNLKAGSASSLSDSITPIPASYNGQLITFSQESGNSTFVLTNSNQSITMEQFPKSGTDASLQATFRLVFTNSSSSTVSRSKDVIGKSVMLEPFNLPGMLLVHQGKDSSLAVTNSADDAGSSIFHIVSGLDGKAGTISLESGSQKGCYMHSGVDHKSGQSMKLSCKSGSSATGFNQGASFVMNKGLSEYHPISFVAKGDKRNFLLAPKMIYLISMPYPYCYWITITENATFFVETVNSSHTFATGGSTIDEHWKEPKRLASYLIPEKEESCSTYNMLQISSNLFRWTKEVVYADHYERALTNGILSIQGGTEPGVMLYMLPLAPGNSKAFSHHGWGTPFDSFWCCYGTGIVSFSKLGDSIYFEEEGEVPGQILINQKVDPVVSWDPYLRVTITFPLDMLFCNKNSAEHGETNNATPWNRANSPHEIALLSCDSSVYGQNDGSISLDRRNSVSDFKLASLELRWSGLIGIISVLGIGSGELNKAWKLVNEMLTIGHENSSLFLARNIDRNIKLSKLKGHLIWSLILNKKLKDVEISIPIVYGNIAFWLGKKANEYQSHKWTVYVRGATNEDLGAVIKRAVFQLHSSFNNPTRVIEAPPFELSEAGWGEFEIAITLYFHSDVCDKPLNLYHHLKLYPEDESGPMSIKKPVVVESYDEIVFPEPSDGFLARVQSHPAVNLPRLPAGFTLPPPVPVEDASKRKRGDTKDHPLAQWFMSFSEADELLQLAAARQQFRFNVLGASSYSETPTTDKLDRWAESTVEICLRPVNVLMQSFETSTSHWFRLKHMMA</sequence>
<comment type="subcellular location">
    <subcellularLocation>
        <location evidence="2">Nucleus</location>
    </subcellularLocation>
</comment>
<dbReference type="Gene3D" id="2.80.10.50">
    <property type="match status" value="1"/>
</dbReference>
<dbReference type="EMBL" id="CAWUPB010000913">
    <property type="protein sequence ID" value="CAK7329581.1"/>
    <property type="molecule type" value="Genomic_DNA"/>
</dbReference>
<feature type="domain" description="YEATS" evidence="3">
    <location>
        <begin position="632"/>
        <end position="776"/>
    </location>
</feature>
<protein>
    <recommendedName>
        <fullName evidence="3">YEATS domain-containing protein</fullName>
    </recommendedName>
</protein>
<evidence type="ECO:0000256" key="1">
    <source>
        <dbReference type="ARBA" id="ARBA00023242"/>
    </source>
</evidence>
<organism evidence="4 5">
    <name type="scientific">Dovyalis caffra</name>
    <dbReference type="NCBI Taxonomy" id="77055"/>
    <lineage>
        <taxon>Eukaryota</taxon>
        <taxon>Viridiplantae</taxon>
        <taxon>Streptophyta</taxon>
        <taxon>Embryophyta</taxon>
        <taxon>Tracheophyta</taxon>
        <taxon>Spermatophyta</taxon>
        <taxon>Magnoliopsida</taxon>
        <taxon>eudicotyledons</taxon>
        <taxon>Gunneridae</taxon>
        <taxon>Pentapetalae</taxon>
        <taxon>rosids</taxon>
        <taxon>fabids</taxon>
        <taxon>Malpighiales</taxon>
        <taxon>Salicaceae</taxon>
        <taxon>Flacourtieae</taxon>
        <taxon>Dovyalis</taxon>
    </lineage>
</organism>
<dbReference type="GO" id="GO:0046556">
    <property type="term" value="F:alpha-L-arabinofuranosidase activity"/>
    <property type="evidence" value="ECO:0007669"/>
    <property type="project" value="InterPro"/>
</dbReference>
<dbReference type="GO" id="GO:0046373">
    <property type="term" value="P:L-arabinose metabolic process"/>
    <property type="evidence" value="ECO:0007669"/>
    <property type="project" value="InterPro"/>
</dbReference>
<dbReference type="PROSITE" id="PS51037">
    <property type="entry name" value="YEATS"/>
    <property type="match status" value="1"/>
</dbReference>
<dbReference type="Proteomes" id="UP001314170">
    <property type="component" value="Unassembled WGS sequence"/>
</dbReference>
<gene>
    <name evidence="4" type="ORF">DCAF_LOCUS7336</name>
</gene>
<dbReference type="Gene3D" id="2.60.40.1970">
    <property type="entry name" value="YEATS domain"/>
    <property type="match status" value="1"/>
</dbReference>
<dbReference type="CDD" id="cd16910">
    <property type="entry name" value="YEATS_TFIID14_like"/>
    <property type="match status" value="1"/>
</dbReference>
<proteinExistence type="predicted"/>
<keyword evidence="5" id="KW-1185">Reference proteome</keyword>
<dbReference type="InterPro" id="IPR038704">
    <property type="entry name" value="YEAST_sf"/>
</dbReference>
<evidence type="ECO:0000313" key="5">
    <source>
        <dbReference type="Proteomes" id="UP001314170"/>
    </source>
</evidence>
<name>A0AAV1R744_9ROSI</name>
<dbReference type="InterPro" id="IPR012878">
    <property type="entry name" value="Beta-AFase-like_GH127_cat"/>
</dbReference>
<dbReference type="Pfam" id="PF07944">
    <property type="entry name" value="Beta-AFase-like_GH127_cat"/>
    <property type="match status" value="1"/>
</dbReference>
<dbReference type="FunFam" id="2.60.40.1970:FF:000008">
    <property type="entry name" value="Transcription initiation factor TFIID subunit 14"/>
    <property type="match status" value="1"/>
</dbReference>
<evidence type="ECO:0000256" key="2">
    <source>
        <dbReference type="PROSITE-ProRule" id="PRU00376"/>
    </source>
</evidence>
<evidence type="ECO:0000313" key="4">
    <source>
        <dbReference type="EMBL" id="CAK7329581.1"/>
    </source>
</evidence>
<dbReference type="PANTHER" id="PTHR31151">
    <property type="entry name" value="PROLINE-TRNA LIGASE (DUF1680)"/>
    <property type="match status" value="1"/>
</dbReference>
<dbReference type="SUPFAM" id="SSF110221">
    <property type="entry name" value="AbfB domain"/>
    <property type="match status" value="1"/>
</dbReference>
<dbReference type="InterPro" id="IPR055129">
    <property type="entry name" value="YEATS_dom"/>
</dbReference>